<protein>
    <submittedName>
        <fullName evidence="5">Peroxidase family protein</fullName>
    </submittedName>
</protein>
<gene>
    <name evidence="5" type="ORF">V5F32_21790</name>
</gene>
<dbReference type="Pfam" id="PF00353">
    <property type="entry name" value="HemolysinCabind"/>
    <property type="match status" value="8"/>
</dbReference>
<dbReference type="PROSITE" id="PS00330">
    <property type="entry name" value="HEMOLYSIN_CALCIUM"/>
    <property type="match status" value="3"/>
</dbReference>
<dbReference type="InterPro" id="IPR001343">
    <property type="entry name" value="Hemolysn_Ca-bd"/>
</dbReference>
<reference evidence="5 6" key="1">
    <citation type="submission" date="2024-02" db="EMBL/GenBank/DDBJ databases">
        <title>Expansion and revision of Xanthobacter and proposal of Roseixanthobacter gen. nov.</title>
        <authorList>
            <person name="Soltysiak M.P.M."/>
            <person name="Jalihal A."/>
            <person name="Ory A."/>
            <person name="Chrisophersen C."/>
            <person name="Lee A.D."/>
            <person name="Boulton J."/>
            <person name="Springer M."/>
        </authorList>
    </citation>
    <scope>NUCLEOTIDE SEQUENCE [LARGE SCALE GENOMIC DNA]</scope>
    <source>
        <strain evidence="5 6">23A</strain>
    </source>
</reference>
<dbReference type="Proteomes" id="UP001604002">
    <property type="component" value="Unassembled WGS sequence"/>
</dbReference>
<dbReference type="CDD" id="cd09821">
    <property type="entry name" value="An_peroxidase_bacterial_2"/>
    <property type="match status" value="1"/>
</dbReference>
<dbReference type="Gene3D" id="1.10.640.10">
    <property type="entry name" value="Haem peroxidase domain superfamily, animal type"/>
    <property type="match status" value="2"/>
</dbReference>
<dbReference type="PROSITE" id="PS50292">
    <property type="entry name" value="PEROXIDASE_3"/>
    <property type="match status" value="2"/>
</dbReference>
<dbReference type="InterPro" id="IPR018511">
    <property type="entry name" value="Hemolysin-typ_Ca-bd_CS"/>
</dbReference>
<feature type="region of interest" description="Disordered" evidence="4">
    <location>
        <begin position="2588"/>
        <end position="2652"/>
    </location>
</feature>
<dbReference type="PRINTS" id="PR00313">
    <property type="entry name" value="CABNDNGRPT"/>
</dbReference>
<dbReference type="Gene3D" id="2.60.40.2700">
    <property type="match status" value="1"/>
</dbReference>
<sequence>MVQLVRNDLEFILQQIKISEAHAAGIPLTDIRLDTNGNVIADPAWYLSPAFDPNAPRAIPDPKTPFGLRTVDGTYNNIVDGRETWGAADQPMPRMLDPTFINDADGDQMNLGPGGTVTNTDYGAAGNVADADPRLISNLVADMSFNNPAAIVAALTFAGSTTIYGAGGDLEQVRDGHAALMAALSDPGADQASKDAAQASFDALLAAKGLEQENGSLVIPNVAPDEGLSAPFSSWMTFFGQFFDHGLDLISKGGNGTIFVPLAADDPLVTHGPDGIAGSGDEVSPQNAFMVLTRSTPVAGPGADGVMGTADDTTHEAVNTTTPFVDQNQTYTSHPSHQVFLREYATGTDGKTVATGRLLNGADGGLPTWGDVKAQAREMLGIALTDGDVVNLPLLRTDAYGRFIPNADGYAQVVVGLGTDGIPNTADDVVVSGTADAPVNTFTAGAIRTGHAFLDDIAHAASPINSQTGALKTEDADGVVNGDLDGNGVIDGAEVPLQPGAYDGELLNLHYITGDGRGNENIGLTAVHHVFHSEHNRQVDAQKLTILTSGDTTFINEWLAGDISGLPEGFAGMTKLEQLDYVNTLSWDGERLFQAARFATEMQYQHLVFEEFARKIQPAIDPFVFNSVTDINPAIFAEFAHTVYRFGHSMLTENIAMVDGNGQVTEMGLIEAFLNPTAFAGLGTADQATAALIHGMSMQRGNEIDEFVTGALRNNLLGLPLDLAAINIARGRDTGVPSLNDARSQLYAATGSSFLTPYENWVEFAANLKNPLSVVNFIAAYGTHASITAATTSEDKRAAAWDLVFGVAGETAAERAERIAWLNGPAAETGVNAIDLWIGGLAEKEMPFGGMLGSTFNAVFEAQLENLQDGDRFYYLTRTQGLNFLNALEQNSFSKVILANTDLADPGPDGIRGTPDDIVARHVGIDIFARYDHYLEVDAAMQMEPDPTGNDPVLEGMGLGKVQRDNPATPGLDTNYLRFTGGEHVNFGGTNGDDIIISDFGDDSIWGDAGNDRIESGAGVDLVNGGAGDDIITDSGDTGDFLKGEAGDDVIANSNGLDILMGGTGKDAIFVGVDDTEVFGGEGDDFILGGAGVDLLMGNEGDDWIEAGAGFDTTAGDNSQLFFNSNILGHDVMFAGSDEHDFDAESGDDIMVQGESVMRNEGMFGFDWATFQGANINGYADMRIQIFTTEQQDVLRNRFDKVEALSGWQNDDTLIGDDRTATPPVPGAPVTAVNEGVFFNDELTQAGVNRIDGLRQLLGPLVAAAPVGASAAELEAIIAFTGGNILLGGGGSDLLEGNGGNDVLDGDAWLNVRIRITAPGAANSAANEIATIDSLSHVFPTNFANADWAGKSVFELMVDRKITPSQLHIVREVLTDTTPGAVDTAVFWDLQANYTLTPNADGTVTVTHVTVTPGVIDPRTGRARVSDDTDRLSNMELIQFADGTVTVADLFPDPNSPAAGAPAISDLTPTEGQALTVNVGAIVDANGLGPFAYQWQVSTDAGAAWTNIPAGQGGTAAAFTPAQAQVGALLRVAVSFTDGDGYSESVTSAPTGVVGDLFVGANAINNTFNGTAGDDIATGGNPGGFLGLVGGNDTLSGGAGNDVLDGLGGSDTLNGGAGNDTLRGGNGNDTAVHTGTARNFTFAQSGADIVVTDLTGAEGTDTLTAIEQMRFAGTDYTVVTSATNTLNGGTGILQANRADILLGFAGADTLNGNGGSDILVGGAGNDTANGGAGTDTILWRVGDGRDVMDGGAGTDTVHIAGDSSAETFHIWTVAEATAAGITGLAGTTEIVITRNGTNTAAVIAELDNVEEIVINGLGGGDTFVPHGNFGTTSLSTSTITLEGGAGDDTVDIRALTSAHRVVFRSNGGNDTVIGTPRPQDVFDGSSISFAGIPGTDPGTPGGSDDGGPTGAFALTPRDIEGLKKLIAGLLPFPGDDDAENALGPRAISGAGNNVDNPDYGKSDTLFLRLTQARYGDFDAATGNRALNPIFDGLDPRTISNLIGTQEAGLPTNAEGANIFFMAFGQYFDHGLDFIAKNAANGKIAIGGAGTGAPGSGNPADLTRAEVVGFDADGTPQHVNKTTAFVDQNQAYGSHGLVGQFLRQGDGEGGLSSYLLKGAPDPSSPTFALLPTLREALQHHWDNNTVFTDPSLPGGTVAFRDYFTDFEVSPGVTADLFNPDGSFNADVVAKLAGDFMGSGQALLLDVNPFMNLLDNYVAGDGRTNENFALTSVHTIWARNHNFHVDQLKAAGFDGTDQELFDAAKVLNEAEYQRVVFTEFADKLLGGMRGDGDHGHGGYNPDADPGISHEFAAAAYRFGHSLIGQTLTVLDANGQPRQVALFDAFLNPTNDASAFITDPTGYYTPQPGYEQLGVNAILGGIVGQPAEAVDFNIVDAVRNDLVRLNADLFSFNLARGRDVGLGTLNQVRMDLAASTDPYVQEAVGFAGTMTAYASWEDFQQRNGLSATVIAQFKAAYPDLVLDTPEEIAAFVAVNPDITLLDGDNGAKIVRGIDRVDLWVGALAETHVNGGMVGQTFWTILHEQFDRLQEADRFYYKDRLEAFDFYEDFIDGQELSDIILRNTGLQGLAESVFDTETPEDADEEDETGNDDEDDEADPGDTAGNDDEGEGEDEEDDVAENDDDGAPTTPAPSTPQTPAAAIAAFLEQLFGGRGGDALAGLMEKITAFLDRFGDDRGPRHADDDTQSTTQIAGTTDTSGTDDTNDAPASGRLDGNGHHRSRFDRREDTRNDDDDGLPSLAATSAPDASDAGQGPRSMPAHHTLDQSTATADLTVALDGRGDGGHGHHGWGGWGNREGQNVATGSGDDTLIAGRRANVMDGGEGDDVFVFRSARAADGDTILGFEPGDRIDLSAIDANRGMTGDQAFTLVNGPLSGPAQVAVTVETTEAGEVTVIAGTVDNDATADFRIEIAGRHDVKPEHLVL</sequence>
<dbReference type="RefSeq" id="WP_393994395.1">
    <property type="nucleotide sequence ID" value="NZ_JBAFVH010000016.1"/>
</dbReference>
<keyword evidence="5" id="KW-0575">Peroxidase</keyword>
<keyword evidence="5" id="KW-0560">Oxidoreductase</keyword>
<proteinExistence type="predicted"/>
<comment type="subcellular location">
    <subcellularLocation>
        <location evidence="1">Secreted</location>
    </subcellularLocation>
</comment>
<evidence type="ECO:0000313" key="6">
    <source>
        <dbReference type="Proteomes" id="UP001604002"/>
    </source>
</evidence>
<evidence type="ECO:0000256" key="2">
    <source>
        <dbReference type="ARBA" id="ARBA00022525"/>
    </source>
</evidence>
<evidence type="ECO:0000256" key="4">
    <source>
        <dbReference type="SAM" id="MobiDB-lite"/>
    </source>
</evidence>
<evidence type="ECO:0000256" key="1">
    <source>
        <dbReference type="ARBA" id="ARBA00004613"/>
    </source>
</evidence>
<dbReference type="PANTHER" id="PTHR11475:SF4">
    <property type="entry name" value="CHORION PEROXIDASE"/>
    <property type="match status" value="1"/>
</dbReference>
<dbReference type="EMBL" id="JBAFVH010000016">
    <property type="protein sequence ID" value="MFG1374820.1"/>
    <property type="molecule type" value="Genomic_DNA"/>
</dbReference>
<feature type="compositionally biased region" description="Acidic residues" evidence="4">
    <location>
        <begin position="2593"/>
        <end position="2641"/>
    </location>
</feature>
<dbReference type="Pfam" id="PF03098">
    <property type="entry name" value="An_peroxidase"/>
    <property type="match status" value="5"/>
</dbReference>
<feature type="region of interest" description="Disordered" evidence="4">
    <location>
        <begin position="2692"/>
        <end position="2823"/>
    </location>
</feature>
<name>A0ABW7A1B4_9HYPH</name>
<keyword evidence="2" id="KW-0964">Secreted</keyword>
<keyword evidence="6" id="KW-1185">Reference proteome</keyword>
<evidence type="ECO:0000313" key="5">
    <source>
        <dbReference type="EMBL" id="MFG1374820.1"/>
    </source>
</evidence>
<dbReference type="InterPro" id="IPR037120">
    <property type="entry name" value="Haem_peroxidase_sf_animal"/>
</dbReference>
<dbReference type="PANTHER" id="PTHR11475">
    <property type="entry name" value="OXIDASE/PEROXIDASE"/>
    <property type="match status" value="1"/>
</dbReference>
<dbReference type="InterPro" id="IPR011049">
    <property type="entry name" value="Serralysin-like_metalloprot_C"/>
</dbReference>
<dbReference type="SUPFAM" id="SSF48113">
    <property type="entry name" value="Heme-dependent peroxidases"/>
    <property type="match status" value="2"/>
</dbReference>
<dbReference type="GO" id="GO:0004601">
    <property type="term" value="F:peroxidase activity"/>
    <property type="evidence" value="ECO:0007669"/>
    <property type="project" value="UniProtKB-KW"/>
</dbReference>
<keyword evidence="3" id="KW-0325">Glycoprotein</keyword>
<dbReference type="Gene3D" id="2.150.10.10">
    <property type="entry name" value="Serralysin-like metalloprotease, C-terminal"/>
    <property type="match status" value="4"/>
</dbReference>
<evidence type="ECO:0000256" key="3">
    <source>
        <dbReference type="ARBA" id="ARBA00023180"/>
    </source>
</evidence>
<comment type="caution">
    <text evidence="5">The sequence shown here is derived from an EMBL/GenBank/DDBJ whole genome shotgun (WGS) entry which is preliminary data.</text>
</comment>
<dbReference type="InterPro" id="IPR010255">
    <property type="entry name" value="Haem_peroxidase_sf"/>
</dbReference>
<organism evidence="5 6">
    <name type="scientific">Xanthobacter oligotrophicus</name>
    <dbReference type="NCBI Taxonomy" id="2607286"/>
    <lineage>
        <taxon>Bacteria</taxon>
        <taxon>Pseudomonadati</taxon>
        <taxon>Pseudomonadota</taxon>
        <taxon>Alphaproteobacteria</taxon>
        <taxon>Hyphomicrobiales</taxon>
        <taxon>Xanthobacteraceae</taxon>
        <taxon>Xanthobacter</taxon>
    </lineage>
</organism>
<dbReference type="SUPFAM" id="SSF51120">
    <property type="entry name" value="beta-Roll"/>
    <property type="match status" value="5"/>
</dbReference>
<dbReference type="InterPro" id="IPR019791">
    <property type="entry name" value="Haem_peroxidase_animal"/>
</dbReference>
<accession>A0ABW7A1B4</accession>